<dbReference type="Gene3D" id="3.30.1360.10">
    <property type="entry name" value="RNA polymerase, RBP11-like subunit"/>
    <property type="match status" value="1"/>
</dbReference>
<dbReference type="HAMAP" id="MF_00059">
    <property type="entry name" value="RNApol_bact_RpoA"/>
    <property type="match status" value="1"/>
</dbReference>
<dbReference type="InterPro" id="IPR011260">
    <property type="entry name" value="RNAP_asu_C"/>
</dbReference>
<dbReference type="Gene3D" id="1.10.150.20">
    <property type="entry name" value="5' to 3' exonuclease, C-terminal subdomain"/>
    <property type="match status" value="1"/>
</dbReference>
<evidence type="ECO:0000256" key="2">
    <source>
        <dbReference type="ARBA" id="ARBA00012418"/>
    </source>
</evidence>
<dbReference type="InterPro" id="IPR011773">
    <property type="entry name" value="DNA-dir_RpoA"/>
</dbReference>
<dbReference type="GO" id="GO:0046983">
    <property type="term" value="F:protein dimerization activity"/>
    <property type="evidence" value="ECO:0007669"/>
    <property type="project" value="InterPro"/>
</dbReference>
<comment type="catalytic activity">
    <reaction evidence="10 11">
        <text>RNA(n) + a ribonucleoside 5'-triphosphate = RNA(n+1) + diphosphate</text>
        <dbReference type="Rhea" id="RHEA:21248"/>
        <dbReference type="Rhea" id="RHEA-COMP:14527"/>
        <dbReference type="Rhea" id="RHEA-COMP:17342"/>
        <dbReference type="ChEBI" id="CHEBI:33019"/>
        <dbReference type="ChEBI" id="CHEBI:61557"/>
        <dbReference type="ChEBI" id="CHEBI:140395"/>
        <dbReference type="EC" id="2.7.7.6"/>
    </reaction>
</comment>
<keyword evidence="6 11" id="KW-0548">Nucleotidyltransferase</keyword>
<keyword evidence="5 11" id="KW-0808">Transferase</keyword>
<evidence type="ECO:0000256" key="7">
    <source>
        <dbReference type="ARBA" id="ARBA00023163"/>
    </source>
</evidence>
<dbReference type="NCBIfam" id="NF003519">
    <property type="entry name" value="PRK05182.2-5"/>
    <property type="match status" value="1"/>
</dbReference>
<evidence type="ECO:0000256" key="9">
    <source>
        <dbReference type="ARBA" id="ARBA00033070"/>
    </source>
</evidence>
<comment type="subunit">
    <text evidence="11">Homodimer. The RNAP catalytic core consists of 2 alpha, 1 beta, 1 beta' and 1 omega subunit. When a sigma factor is associated with the core the holoenzyme is formed, which can initiate transcription.</text>
</comment>
<evidence type="ECO:0000256" key="3">
    <source>
        <dbReference type="ARBA" id="ARBA00015972"/>
    </source>
</evidence>
<feature type="region of interest" description="Alpha N-terminal domain (alpha-NTD)" evidence="11">
    <location>
        <begin position="1"/>
        <end position="222"/>
    </location>
</feature>
<dbReference type="GO" id="GO:0000428">
    <property type="term" value="C:DNA-directed RNA polymerase complex"/>
    <property type="evidence" value="ECO:0007669"/>
    <property type="project" value="UniProtKB-KW"/>
</dbReference>
<dbReference type="InterPro" id="IPR036603">
    <property type="entry name" value="RBP11-like"/>
</dbReference>
<accession>A0A0G0WVP0</accession>
<comment type="caution">
    <text evidence="13">The sequence shown here is derived from an EMBL/GenBank/DDBJ whole genome shotgun (WGS) entry which is preliminary data.</text>
</comment>
<evidence type="ECO:0000256" key="5">
    <source>
        <dbReference type="ARBA" id="ARBA00022679"/>
    </source>
</evidence>
<protein>
    <recommendedName>
        <fullName evidence="3 11">DNA-directed RNA polymerase subunit alpha</fullName>
        <shortName evidence="11">RNAP subunit alpha</shortName>
        <ecNumber evidence="2 11">2.7.7.6</ecNumber>
    </recommendedName>
    <alternativeName>
        <fullName evidence="9 11">RNA polymerase subunit alpha</fullName>
    </alternativeName>
    <alternativeName>
        <fullName evidence="8 11">Transcriptase subunit alpha</fullName>
    </alternativeName>
</protein>
<evidence type="ECO:0000256" key="4">
    <source>
        <dbReference type="ARBA" id="ARBA00022478"/>
    </source>
</evidence>
<reference evidence="13 14" key="1">
    <citation type="journal article" date="2015" name="Nature">
        <title>rRNA introns, odd ribosomes, and small enigmatic genomes across a large radiation of phyla.</title>
        <authorList>
            <person name="Brown C.T."/>
            <person name="Hug L.A."/>
            <person name="Thomas B.C."/>
            <person name="Sharon I."/>
            <person name="Castelle C.J."/>
            <person name="Singh A."/>
            <person name="Wilkins M.J."/>
            <person name="Williams K.H."/>
            <person name="Banfield J.F."/>
        </authorList>
    </citation>
    <scope>NUCLEOTIDE SEQUENCE [LARGE SCALE GENOMIC DNA]</scope>
</reference>
<dbReference type="Pfam" id="PF03118">
    <property type="entry name" value="RNA_pol_A_CTD"/>
    <property type="match status" value="1"/>
</dbReference>
<comment type="function">
    <text evidence="11">DNA-dependent RNA polymerase catalyzes the transcription of DNA into RNA using the four ribonucleoside triphosphates as substrates.</text>
</comment>
<dbReference type="InterPro" id="IPR011263">
    <property type="entry name" value="DNA-dir_RNA_pol_RpoA/D/Rpb3"/>
</dbReference>
<dbReference type="FunFam" id="2.170.120.12:FF:000001">
    <property type="entry name" value="DNA-directed RNA polymerase subunit alpha"/>
    <property type="match status" value="1"/>
</dbReference>
<dbReference type="NCBIfam" id="TIGR02027">
    <property type="entry name" value="rpoA"/>
    <property type="match status" value="1"/>
</dbReference>
<evidence type="ECO:0000313" key="13">
    <source>
        <dbReference type="EMBL" id="KKR88495.1"/>
    </source>
</evidence>
<dbReference type="Gene3D" id="2.170.120.12">
    <property type="entry name" value="DNA-directed RNA polymerase, insert domain"/>
    <property type="match status" value="1"/>
</dbReference>
<dbReference type="SUPFAM" id="SSF47789">
    <property type="entry name" value="C-terminal domain of RNA polymerase alpha subunit"/>
    <property type="match status" value="1"/>
</dbReference>
<dbReference type="GO" id="GO:0006351">
    <property type="term" value="P:DNA-templated transcription"/>
    <property type="evidence" value="ECO:0007669"/>
    <property type="project" value="UniProtKB-UniRule"/>
</dbReference>
<dbReference type="GO" id="GO:0003899">
    <property type="term" value="F:DNA-directed RNA polymerase activity"/>
    <property type="evidence" value="ECO:0007669"/>
    <property type="project" value="UniProtKB-UniRule"/>
</dbReference>
<dbReference type="GO" id="GO:0003677">
    <property type="term" value="F:DNA binding"/>
    <property type="evidence" value="ECO:0007669"/>
    <property type="project" value="UniProtKB-UniRule"/>
</dbReference>
<proteinExistence type="inferred from homology"/>
<dbReference type="Proteomes" id="UP000033908">
    <property type="component" value="Unassembled WGS sequence"/>
</dbReference>
<gene>
    <name evidence="11" type="primary">rpoA</name>
    <name evidence="13" type="ORF">UU37_C0002G0010</name>
</gene>
<evidence type="ECO:0000256" key="1">
    <source>
        <dbReference type="ARBA" id="ARBA00007123"/>
    </source>
</evidence>
<dbReference type="Pfam" id="PF01193">
    <property type="entry name" value="RNA_pol_L"/>
    <property type="match status" value="1"/>
</dbReference>
<dbReference type="GO" id="GO:0005737">
    <property type="term" value="C:cytoplasm"/>
    <property type="evidence" value="ECO:0007669"/>
    <property type="project" value="UniProtKB-ARBA"/>
</dbReference>
<feature type="region of interest" description="Alpha C-terminal domain (alpha-CTD)" evidence="11">
    <location>
        <begin position="241"/>
        <end position="305"/>
    </location>
</feature>
<dbReference type="AlphaFoldDB" id="A0A0G0WVP0"/>
<dbReference type="CDD" id="cd06928">
    <property type="entry name" value="RNAP_alpha_NTD"/>
    <property type="match status" value="1"/>
</dbReference>
<dbReference type="Pfam" id="PF01000">
    <property type="entry name" value="RNA_pol_A_bac"/>
    <property type="match status" value="1"/>
</dbReference>
<evidence type="ECO:0000256" key="11">
    <source>
        <dbReference type="HAMAP-Rule" id="MF_00059"/>
    </source>
</evidence>
<evidence type="ECO:0000256" key="10">
    <source>
        <dbReference type="ARBA" id="ARBA00048552"/>
    </source>
</evidence>
<dbReference type="SUPFAM" id="SSF55257">
    <property type="entry name" value="RBP11-like subunits of RNA polymerase"/>
    <property type="match status" value="1"/>
</dbReference>
<feature type="domain" description="DNA-directed RNA polymerase RpoA/D/Rpb3-type" evidence="12">
    <location>
        <begin position="17"/>
        <end position="223"/>
    </location>
</feature>
<evidence type="ECO:0000256" key="8">
    <source>
        <dbReference type="ARBA" id="ARBA00032524"/>
    </source>
</evidence>
<comment type="similarity">
    <text evidence="1 11">Belongs to the RNA polymerase alpha chain family.</text>
</comment>
<evidence type="ECO:0000259" key="12">
    <source>
        <dbReference type="SMART" id="SM00662"/>
    </source>
</evidence>
<dbReference type="InterPro" id="IPR011262">
    <property type="entry name" value="DNA-dir_RNA_pol_insert"/>
</dbReference>
<evidence type="ECO:0000313" key="14">
    <source>
        <dbReference type="Proteomes" id="UP000033908"/>
    </source>
</evidence>
<dbReference type="EC" id="2.7.7.6" evidence="2 11"/>
<dbReference type="SMART" id="SM00662">
    <property type="entry name" value="RPOLD"/>
    <property type="match status" value="1"/>
</dbReference>
<dbReference type="EMBL" id="LCAJ01000002">
    <property type="protein sequence ID" value="KKR88495.1"/>
    <property type="molecule type" value="Genomic_DNA"/>
</dbReference>
<keyword evidence="7 11" id="KW-0804">Transcription</keyword>
<evidence type="ECO:0000256" key="6">
    <source>
        <dbReference type="ARBA" id="ARBA00022695"/>
    </source>
</evidence>
<keyword evidence="4 11" id="KW-0240">DNA-directed RNA polymerase</keyword>
<dbReference type="InterPro" id="IPR036643">
    <property type="entry name" value="RNApol_insert_sf"/>
</dbReference>
<comment type="domain">
    <text evidence="11">The N-terminal domain is essential for RNAP assembly and basal transcription, whereas the C-terminal domain is involved in interaction with transcriptional regulators and with upstream promoter elements.</text>
</comment>
<sequence>MIEPNFEIKRELEEGNYGKFALEPLEQGYGYTLGTSLRRVLLTSLRGASVTEVKISGVKHQFATVAGMKEDVIDLILNIKNIRLKVHGDKPVNIRLSAKGPKKVTARDIETTSEVEIVNKDLYLCELTAAKSKLDIEMKVESGLGYVSADEKQSDSLGTIMTDALFTPVVRVNTKVEATRVGRMTNLDRLVLEIWTDGTIAPYEALKESARICMSYFLQIFEPKALAAKEVAVTPSVSDEILKMTLEELDLPTRIVNALHNGGIDTVGQLLGTERKELLKIKNLGIKSISVVDDKLRERGVALNV</sequence>
<dbReference type="SUPFAM" id="SSF56553">
    <property type="entry name" value="Insert subdomain of RNA polymerase alpha subunit"/>
    <property type="match status" value="1"/>
</dbReference>
<name>A0A0G0WVP0_9BACT</name>
<organism evidence="13 14">
    <name type="scientific">Candidatus Gottesmanbacteria bacterium GW2011_GWA2_41_12</name>
    <dbReference type="NCBI Taxonomy" id="1618440"/>
    <lineage>
        <taxon>Bacteria</taxon>
        <taxon>Candidatus Gottesmaniibacteriota</taxon>
    </lineage>
</organism>